<dbReference type="EMBL" id="JYJA01000033">
    <property type="protein sequence ID" value="KJL42931.1"/>
    <property type="molecule type" value="Genomic_DNA"/>
</dbReference>
<evidence type="ECO:0008006" key="6">
    <source>
        <dbReference type="Google" id="ProtNLM"/>
    </source>
</evidence>
<dbReference type="PANTHER" id="PTHR43817:SF1">
    <property type="entry name" value="HYDROLASE, FAMILY 43, PUTATIVE (AFU_ORTHOLOGUE AFUA_3G01660)-RELATED"/>
    <property type="match status" value="1"/>
</dbReference>
<evidence type="ECO:0000313" key="4">
    <source>
        <dbReference type="EMBL" id="KJL42931.1"/>
    </source>
</evidence>
<evidence type="ECO:0000313" key="5">
    <source>
        <dbReference type="Proteomes" id="UP000034098"/>
    </source>
</evidence>
<gene>
    <name evidence="4" type="ORF">RS82_01896</name>
</gene>
<keyword evidence="2" id="KW-0378">Hydrolase</keyword>
<dbReference type="Gene3D" id="2.60.120.260">
    <property type="entry name" value="Galactose-binding domain-like"/>
    <property type="match status" value="1"/>
</dbReference>
<dbReference type="Proteomes" id="UP000034098">
    <property type="component" value="Unassembled WGS sequence"/>
</dbReference>
<feature type="region of interest" description="Disordered" evidence="3">
    <location>
        <begin position="1043"/>
        <end position="1070"/>
    </location>
</feature>
<dbReference type="InterPro" id="IPR008979">
    <property type="entry name" value="Galactose-bd-like_sf"/>
</dbReference>
<evidence type="ECO:0000256" key="3">
    <source>
        <dbReference type="SAM" id="MobiDB-lite"/>
    </source>
</evidence>
<dbReference type="SUPFAM" id="SSF49785">
    <property type="entry name" value="Galactose-binding domain-like"/>
    <property type="match status" value="1"/>
</dbReference>
<proteinExistence type="predicted"/>
<keyword evidence="5" id="KW-1185">Reference proteome</keyword>
<dbReference type="Pfam" id="PF17132">
    <property type="entry name" value="Glyco_hydro_106"/>
    <property type="match status" value="1"/>
</dbReference>
<feature type="compositionally biased region" description="Basic and acidic residues" evidence="3">
    <location>
        <begin position="1060"/>
        <end position="1070"/>
    </location>
</feature>
<organism evidence="4 5">
    <name type="scientific">Microbacterium trichothecenolyticum</name>
    <name type="common">Aureobacterium trichothecenolyticum</name>
    <dbReference type="NCBI Taxonomy" id="69370"/>
    <lineage>
        <taxon>Bacteria</taxon>
        <taxon>Bacillati</taxon>
        <taxon>Actinomycetota</taxon>
        <taxon>Actinomycetes</taxon>
        <taxon>Micrococcales</taxon>
        <taxon>Microbacteriaceae</taxon>
        <taxon>Microbacterium</taxon>
    </lineage>
</organism>
<dbReference type="AlphaFoldDB" id="A0A0M2H932"/>
<evidence type="ECO:0000256" key="1">
    <source>
        <dbReference type="ARBA" id="ARBA00022729"/>
    </source>
</evidence>
<keyword evidence="1" id="KW-0732">Signal</keyword>
<evidence type="ECO:0000256" key="2">
    <source>
        <dbReference type="ARBA" id="ARBA00022801"/>
    </source>
</evidence>
<dbReference type="OrthoDB" id="9761519at2"/>
<dbReference type="NCBIfam" id="NF045579">
    <property type="entry name" value="rhamnoside_JR"/>
    <property type="match status" value="1"/>
</dbReference>
<name>A0A0M2H932_MICTR</name>
<dbReference type="PATRIC" id="fig|69370.6.peg.1928"/>
<comment type="caution">
    <text evidence="4">The sequence shown here is derived from an EMBL/GenBank/DDBJ whole genome shotgun (WGS) entry which is preliminary data.</text>
</comment>
<dbReference type="PANTHER" id="PTHR43817">
    <property type="entry name" value="GLYCOSYL HYDROLASE"/>
    <property type="match status" value="1"/>
</dbReference>
<protein>
    <recommendedName>
        <fullName evidence="6">Alpha-L-rhamnosidase-like protein</fullName>
    </recommendedName>
</protein>
<dbReference type="RefSeq" id="WP_045298620.1">
    <property type="nucleotide sequence ID" value="NZ_JYJA01000033.1"/>
</dbReference>
<sequence>MTDPLWQDFLEPPDGARPRAWWHWMDGNVDPAGVRRDLRWLHAIGVRGVQLFDGAMGGPLIVPAAVRPGSTTWRRAIASAVETADELGMELAVATSSGWSASGGPWVAPADAMKKLVWSETPLEGGGRRIVELAALPDVPGLFQDCRRWGLAADAPRWATDSVVLAVPADPVHVAHRPAEVVASAVLPGAAPRRVEDWGCLVDGSFDGSVLLPRDPEATSSAWVEQIFDEPVTVRSAVVGLPGPRGFGAAPPPSAVLEASDDGVTYREVAVLPVTTVPARTVSFAATTARRFRLVLTGASAAEVLPALDEGVRVPPVLRRMSEFVVSEFALRAAGRVHHAEVKAGFGVVPDYYAVGTDARIRAGSVDPDAIVDVTSSVADGVLRWDAPPGLWTILRLGASLTGQTNGPASPETTGLEVDKLDGPRVSAYLDEHLARFGADDGFAALLSDSIEAGPQNWTDALLGRFADARGYDPLPWLPALAGFIVRTASDSDRFLYDYRRTISELLASEYYGTLAAAAHARGMVYYAEALEDQRPQLGDDLAMRAHADVPMGAMWTFLPEHGPRPTYVADLKGAASVAHVHGKAWTGAEAFTSFDRPWSSTPRSLKHVADLQLALGVTRFCIHTSPHQPLAAPPPGISLAPFLGQAFTVNETWAGDAGPWIDYLGRCSAVLSSGEPAVDVAYFVGEEAPVTALFGGRFDDAVPVEVDFDYVGKDGLALLSMEDDRLASAGARYRLLYLGGSSDHMTIATLRHVARLLDAGATVVGVRPDRSPSLADDDAEFARLCDGVWTLPRTRGRVLPTRDLGAALTELGVKPAIGLDDTEVRRIARIVGGRRIMFVANPDDRERTFVATSRVGLAAWDPVTVQALHLAPLDPSGEGERRYAVRLPAFGSLFLVEDPGAGTRRVDLVDVPVRGGWTLELPDAAPLTLGPEPRLWTDADSVAAGFSGTATYKVTAKLHLPADATRVLLDLGDTFDLARVRVNGVDCGVAWTPPFRIDVSGAVRTGTNEIEVHVTNPWRNRLIAESAAPSGEMSTPMTRVFEPTARRSPAGLAGPVRFVAERPQHPSSS</sequence>
<reference evidence="4 5" key="1">
    <citation type="submission" date="2015-02" db="EMBL/GenBank/DDBJ databases">
        <title>Draft genome sequences of ten Microbacterium spp. with emphasis on heavy metal contaminated environments.</title>
        <authorList>
            <person name="Corretto E."/>
        </authorList>
    </citation>
    <scope>NUCLEOTIDE SEQUENCE [LARGE SCALE GENOMIC DNA]</scope>
    <source>
        <strain evidence="4 5">DSM 8608</strain>
    </source>
</reference>
<dbReference type="GO" id="GO:0016787">
    <property type="term" value="F:hydrolase activity"/>
    <property type="evidence" value="ECO:0007669"/>
    <property type="project" value="UniProtKB-KW"/>
</dbReference>
<accession>A0A0M2H932</accession>